<keyword evidence="2" id="KW-0472">Membrane</keyword>
<accession>A0A1E7Q9S8</accession>
<feature type="transmembrane region" description="Helical" evidence="2">
    <location>
        <begin position="200"/>
        <end position="219"/>
    </location>
</feature>
<name>A0A1E7Q9S8_9GAMM</name>
<keyword evidence="2" id="KW-0812">Transmembrane</keyword>
<feature type="compositionally biased region" description="Low complexity" evidence="1">
    <location>
        <begin position="79"/>
        <end position="90"/>
    </location>
</feature>
<evidence type="ECO:0000256" key="1">
    <source>
        <dbReference type="SAM" id="MobiDB-lite"/>
    </source>
</evidence>
<evidence type="ECO:0000256" key="2">
    <source>
        <dbReference type="SAM" id="Phobius"/>
    </source>
</evidence>
<feature type="region of interest" description="Disordered" evidence="1">
    <location>
        <begin position="79"/>
        <end position="98"/>
    </location>
</feature>
<keyword evidence="2" id="KW-1133">Transmembrane helix</keyword>
<dbReference type="OrthoDB" id="72963at2"/>
<keyword evidence="4" id="KW-1185">Reference proteome</keyword>
<comment type="caution">
    <text evidence="3">The sequence shown here is derived from an EMBL/GenBank/DDBJ whole genome shotgun (WGS) entry which is preliminary data.</text>
</comment>
<evidence type="ECO:0000313" key="4">
    <source>
        <dbReference type="Proteomes" id="UP000242258"/>
    </source>
</evidence>
<proteinExistence type="predicted"/>
<dbReference type="Proteomes" id="UP000242258">
    <property type="component" value="Unassembled WGS sequence"/>
</dbReference>
<reference evidence="4" key="1">
    <citation type="submission" date="2016-09" db="EMBL/GenBank/DDBJ databases">
        <authorList>
            <person name="Wan X."/>
            <person name="Hou S."/>
        </authorList>
    </citation>
    <scope>NUCLEOTIDE SEQUENCE [LARGE SCALE GENOMIC DNA]</scope>
    <source>
        <strain evidence="4">KH87</strain>
    </source>
</reference>
<dbReference type="STRING" id="1628148.BI198_04540"/>
<protein>
    <recommendedName>
        <fullName evidence="5">Cold-shock protein</fullName>
    </recommendedName>
</protein>
<sequence>MNIAPIADSTPPITAITKTAANKVKEQVKEYRPKVGDRLNFQQGTDKQGRRIAAPWQPSAECLAQASIAAIKQDGATSSATSSKQQAKNAYNKPSLNHSQQQNINIQHTKEIALFFRLGFFVLFIIAVLFGTLPYLLPILYLEASLFTYWLYRSDKQAAIARQRDRLPEQSLQLFSLIGGWPGAYIAQKKLSHKSSKWLFQREFALIILANTLLVIWLISSRGQDFFGQFAFFAS</sequence>
<dbReference type="Pfam" id="PF06961">
    <property type="entry name" value="DUF1294"/>
    <property type="match status" value="1"/>
</dbReference>
<dbReference type="EMBL" id="MKEK01000001">
    <property type="protein sequence ID" value="OEY70944.1"/>
    <property type="molecule type" value="Genomic_DNA"/>
</dbReference>
<organism evidence="3 4">
    <name type="scientific">Rheinheimera salexigens</name>
    <dbReference type="NCBI Taxonomy" id="1628148"/>
    <lineage>
        <taxon>Bacteria</taxon>
        <taxon>Pseudomonadati</taxon>
        <taxon>Pseudomonadota</taxon>
        <taxon>Gammaproteobacteria</taxon>
        <taxon>Chromatiales</taxon>
        <taxon>Chromatiaceae</taxon>
        <taxon>Rheinheimera</taxon>
    </lineage>
</organism>
<evidence type="ECO:0000313" key="3">
    <source>
        <dbReference type="EMBL" id="OEY70944.1"/>
    </source>
</evidence>
<gene>
    <name evidence="3" type="ORF">BI198_04540</name>
</gene>
<dbReference type="InterPro" id="IPR010718">
    <property type="entry name" value="DUF1294"/>
</dbReference>
<dbReference type="AlphaFoldDB" id="A0A1E7Q9S8"/>
<evidence type="ECO:0008006" key="5">
    <source>
        <dbReference type="Google" id="ProtNLM"/>
    </source>
</evidence>